<feature type="transmembrane region" description="Helical" evidence="11">
    <location>
        <begin position="191"/>
        <end position="210"/>
    </location>
</feature>
<keyword evidence="5" id="KW-0633">Potassium transport</keyword>
<feature type="transmembrane region" description="Helical" evidence="11">
    <location>
        <begin position="63"/>
        <end position="80"/>
    </location>
</feature>
<dbReference type="SUPFAM" id="SSF51735">
    <property type="entry name" value="NAD(P)-binding Rossmann-fold domains"/>
    <property type="match status" value="1"/>
</dbReference>
<dbReference type="AlphaFoldDB" id="A0A1G5Q7A7"/>
<dbReference type="PANTHER" id="PTHR46157">
    <property type="entry name" value="K(+) EFFLUX ANTIPORTER 3, CHLOROPLASTIC"/>
    <property type="match status" value="1"/>
</dbReference>
<feature type="transmembrane region" description="Helical" evidence="11">
    <location>
        <begin position="155"/>
        <end position="179"/>
    </location>
</feature>
<dbReference type="InterPro" id="IPR036291">
    <property type="entry name" value="NAD(P)-bd_dom_sf"/>
</dbReference>
<feature type="transmembrane region" description="Helical" evidence="11">
    <location>
        <begin position="276"/>
        <end position="295"/>
    </location>
</feature>
<reference evidence="13 14" key="1">
    <citation type="submission" date="2016-10" db="EMBL/GenBank/DDBJ databases">
        <authorList>
            <person name="de Groot N.N."/>
        </authorList>
    </citation>
    <scope>NUCLEOTIDE SEQUENCE [LARGE SCALE GENOMIC DNA]</scope>
    <source>
        <strain evidence="13 14">HLD2</strain>
    </source>
</reference>
<feature type="transmembrane region" description="Helical" evidence="11">
    <location>
        <begin position="38"/>
        <end position="57"/>
    </location>
</feature>
<keyword evidence="14" id="KW-1185">Reference proteome</keyword>
<name>A0A1G5Q7A7_9GAMM</name>
<evidence type="ECO:0000256" key="6">
    <source>
        <dbReference type="ARBA" id="ARBA00022692"/>
    </source>
</evidence>
<evidence type="ECO:0000256" key="11">
    <source>
        <dbReference type="SAM" id="Phobius"/>
    </source>
</evidence>
<accession>A0A1G5Q7A7</accession>
<proteinExistence type="inferred from homology"/>
<dbReference type="OrthoDB" id="9781411at2"/>
<evidence type="ECO:0000256" key="4">
    <source>
        <dbReference type="ARBA" id="ARBA00022449"/>
    </source>
</evidence>
<evidence type="ECO:0000256" key="10">
    <source>
        <dbReference type="ARBA" id="ARBA00023136"/>
    </source>
</evidence>
<comment type="subcellular location">
    <subcellularLocation>
        <location evidence="1">Endomembrane system</location>
        <topology evidence="1">Multi-pass membrane protein</topology>
    </subcellularLocation>
</comment>
<dbReference type="Proteomes" id="UP000199648">
    <property type="component" value="Unassembled WGS sequence"/>
</dbReference>
<evidence type="ECO:0000256" key="8">
    <source>
        <dbReference type="ARBA" id="ARBA00022989"/>
    </source>
</evidence>
<organism evidence="13 14">
    <name type="scientific">Thiohalomonas denitrificans</name>
    <dbReference type="NCBI Taxonomy" id="415747"/>
    <lineage>
        <taxon>Bacteria</taxon>
        <taxon>Pseudomonadati</taxon>
        <taxon>Pseudomonadota</taxon>
        <taxon>Gammaproteobacteria</taxon>
        <taxon>Thiohalomonadales</taxon>
        <taxon>Thiohalomonadaceae</taxon>
        <taxon>Thiohalomonas</taxon>
    </lineage>
</organism>
<dbReference type="InterPro" id="IPR003148">
    <property type="entry name" value="RCK_N"/>
</dbReference>
<dbReference type="GO" id="GO:0006813">
    <property type="term" value="P:potassium ion transport"/>
    <property type="evidence" value="ECO:0007669"/>
    <property type="project" value="UniProtKB-KW"/>
</dbReference>
<evidence type="ECO:0000256" key="3">
    <source>
        <dbReference type="ARBA" id="ARBA00022448"/>
    </source>
</evidence>
<evidence type="ECO:0000313" key="13">
    <source>
        <dbReference type="EMBL" id="SCZ57508.1"/>
    </source>
</evidence>
<dbReference type="InterPro" id="IPR006153">
    <property type="entry name" value="Cation/H_exchanger_TM"/>
</dbReference>
<dbReference type="NCBIfam" id="TIGR00932">
    <property type="entry name" value="2a37"/>
    <property type="match status" value="1"/>
</dbReference>
<dbReference type="GO" id="GO:0008324">
    <property type="term" value="F:monoatomic cation transmembrane transporter activity"/>
    <property type="evidence" value="ECO:0007669"/>
    <property type="project" value="InterPro"/>
</dbReference>
<dbReference type="PROSITE" id="PS51201">
    <property type="entry name" value="RCK_N"/>
    <property type="match status" value="1"/>
</dbReference>
<dbReference type="Gene3D" id="3.40.50.720">
    <property type="entry name" value="NAD(P)-binding Rossmann-like Domain"/>
    <property type="match status" value="1"/>
</dbReference>
<keyword evidence="8 11" id="KW-1133">Transmembrane helix</keyword>
<feature type="transmembrane region" description="Helical" evidence="11">
    <location>
        <begin position="337"/>
        <end position="359"/>
    </location>
</feature>
<dbReference type="GO" id="GO:0012505">
    <property type="term" value="C:endomembrane system"/>
    <property type="evidence" value="ECO:0007669"/>
    <property type="project" value="UniProtKB-SubCell"/>
</dbReference>
<dbReference type="InterPro" id="IPR038770">
    <property type="entry name" value="Na+/solute_symporter_sf"/>
</dbReference>
<keyword evidence="10 11" id="KW-0472">Membrane</keyword>
<dbReference type="EMBL" id="FMWD01000004">
    <property type="protein sequence ID" value="SCZ57508.1"/>
    <property type="molecule type" value="Genomic_DNA"/>
</dbReference>
<feature type="domain" description="RCK N-terminal" evidence="12">
    <location>
        <begin position="410"/>
        <end position="527"/>
    </location>
</feature>
<feature type="transmembrane region" description="Helical" evidence="11">
    <location>
        <begin position="12"/>
        <end position="31"/>
    </location>
</feature>
<keyword evidence="6 11" id="KW-0812">Transmembrane</keyword>
<dbReference type="Gene3D" id="1.20.1530.20">
    <property type="match status" value="1"/>
</dbReference>
<dbReference type="FunFam" id="3.40.50.720:FF:000036">
    <property type="entry name" value="Glutathione-regulated potassium-efflux system protein KefB"/>
    <property type="match status" value="1"/>
</dbReference>
<dbReference type="RefSeq" id="WP_092994648.1">
    <property type="nucleotide sequence ID" value="NZ_FMWD01000004.1"/>
</dbReference>
<keyword evidence="3" id="KW-0813">Transport</keyword>
<dbReference type="GO" id="GO:1902600">
    <property type="term" value="P:proton transmembrane transport"/>
    <property type="evidence" value="ECO:0007669"/>
    <property type="project" value="InterPro"/>
</dbReference>
<gene>
    <name evidence="13" type="ORF">SAMN03097708_01442</name>
</gene>
<evidence type="ECO:0000256" key="7">
    <source>
        <dbReference type="ARBA" id="ARBA00022958"/>
    </source>
</evidence>
<evidence type="ECO:0000256" key="9">
    <source>
        <dbReference type="ARBA" id="ARBA00023065"/>
    </source>
</evidence>
<sequence length="579" mass="61436">MTEAGDTQIVIPYLQETVAFLLTVVVVVPLCRAVKVSPILGFLAVGAAIGPFGLAIVGDVEGVRHFAELGVVFLLFMIGLELSFERLKAFSGLIFGLGAAQVLVTAALISLIAFGWGNSIEASIIIGLCLALSSTAMVMQLLNERGEMSATHGRASFAVLLFQDLAVVPILILVAALGADGGNVWGEVVMALLRAAVAVVAIVVIGRYVLRYLFRTVARTRSVDVFTAMTLLAILATSLVTGYAGLSMALGAFLAGLLLAETEFRHQVESEIEPFKGILLGLFFMSVGMSIDFLLVADQAFWVALAVIGLILLKSAVIYLLGMAFGLPRHDAARSGLLLGEAGEFAFVVIGAALVSQLMPEKTGQFMLIVAALSMALTPLLAVVAARVGRALQPVEGGIDANEAEVADLKEHVVLAGYGRIGQTVAAVLRRQAIPYVALDLNSGRVRRCRDASEPVYYGDATRTEVLRRAGADRAKVMLVTMDDASAAARTVQAARQLWPDLKILVRARDNEHSGNLCAIGADAVVPETLEASLQLAGHVLRSLGNTPDMVNDCIEKIREHEYAPVCQLVPKEPDPNEA</sequence>
<comment type="similarity">
    <text evidence="2">Belongs to the monovalent cation:proton antiporter 2 (CPA2) transporter (TC 2.A.37) family.</text>
</comment>
<feature type="transmembrane region" description="Helical" evidence="11">
    <location>
        <begin position="301"/>
        <end position="325"/>
    </location>
</feature>
<feature type="transmembrane region" description="Helical" evidence="11">
    <location>
        <begin position="92"/>
        <end position="116"/>
    </location>
</feature>
<feature type="transmembrane region" description="Helical" evidence="11">
    <location>
        <begin position="365"/>
        <end position="386"/>
    </location>
</feature>
<dbReference type="PANTHER" id="PTHR46157:SF4">
    <property type="entry name" value="K(+) EFFLUX ANTIPORTER 3, CHLOROPLASTIC"/>
    <property type="match status" value="1"/>
</dbReference>
<keyword evidence="4" id="KW-0050">Antiport</keyword>
<dbReference type="STRING" id="415747.SAMN03097708_01442"/>
<evidence type="ECO:0000256" key="5">
    <source>
        <dbReference type="ARBA" id="ARBA00022538"/>
    </source>
</evidence>
<keyword evidence="7" id="KW-0630">Potassium</keyword>
<dbReference type="InterPro" id="IPR004771">
    <property type="entry name" value="K/H_exchanger"/>
</dbReference>
<dbReference type="GO" id="GO:0015297">
    <property type="term" value="F:antiporter activity"/>
    <property type="evidence" value="ECO:0007669"/>
    <property type="project" value="UniProtKB-KW"/>
</dbReference>
<protein>
    <submittedName>
        <fullName evidence="13">Kef-type potassium/proton antiporter, CPA2 family</fullName>
    </submittedName>
</protein>
<dbReference type="Pfam" id="PF02254">
    <property type="entry name" value="TrkA_N"/>
    <property type="match status" value="1"/>
</dbReference>
<feature type="transmembrane region" description="Helical" evidence="11">
    <location>
        <begin position="246"/>
        <end position="264"/>
    </location>
</feature>
<evidence type="ECO:0000256" key="1">
    <source>
        <dbReference type="ARBA" id="ARBA00004127"/>
    </source>
</evidence>
<dbReference type="GO" id="GO:0005886">
    <property type="term" value="C:plasma membrane"/>
    <property type="evidence" value="ECO:0007669"/>
    <property type="project" value="TreeGrafter"/>
</dbReference>
<evidence type="ECO:0000313" key="14">
    <source>
        <dbReference type="Proteomes" id="UP000199648"/>
    </source>
</evidence>
<dbReference type="Pfam" id="PF00999">
    <property type="entry name" value="Na_H_Exchanger"/>
    <property type="match status" value="1"/>
</dbReference>
<keyword evidence="9" id="KW-0406">Ion transport</keyword>
<evidence type="ECO:0000256" key="2">
    <source>
        <dbReference type="ARBA" id="ARBA00005551"/>
    </source>
</evidence>
<evidence type="ECO:0000259" key="12">
    <source>
        <dbReference type="PROSITE" id="PS51201"/>
    </source>
</evidence>
<feature type="transmembrane region" description="Helical" evidence="11">
    <location>
        <begin position="122"/>
        <end position="143"/>
    </location>
</feature>